<evidence type="ECO:0000259" key="1">
    <source>
        <dbReference type="Pfam" id="PF06230"/>
    </source>
</evidence>
<dbReference type="Gene3D" id="3.40.50.20">
    <property type="match status" value="1"/>
</dbReference>
<sequence>MTVPGEPEKLGLIAGNGRFPFLLLDAARAHGLQVVVAAINEETDPEMNERAAADAGIRVHWLSLGELSRLIETFRAEGVTRAVMAGQVKHKQIFSSIRPDWRLAKLLLNLRTRNTDMLLGAVAKVLGDEGIELISSTQYLEPLLAKTGVLTRRAPDEEEEKDIVYGRAVGQAIAGYDLGQTVVIAAQACVAVEAMEGTDATIARAGELFRTLEGGDETTLRRGLTVVKVAKPNQDMRFDVPVIGVATIEAMKAAGATCLAIEAERTLMFDPAAIVRAADDGGIAIVGK</sequence>
<feature type="domain" description="LpxI C-terminal" evidence="1">
    <location>
        <begin position="147"/>
        <end position="286"/>
    </location>
</feature>
<dbReference type="Pfam" id="PF06230">
    <property type="entry name" value="LpxI_C"/>
    <property type="match status" value="1"/>
</dbReference>
<dbReference type="Proteomes" id="UP000534186">
    <property type="component" value="Unassembled WGS sequence"/>
</dbReference>
<dbReference type="PANTHER" id="PTHR39962">
    <property type="entry name" value="BLL4848 PROTEIN"/>
    <property type="match status" value="1"/>
</dbReference>
<dbReference type="EMBL" id="JACCCV010000001">
    <property type="protein sequence ID" value="NYF49738.1"/>
    <property type="molecule type" value="Genomic_DNA"/>
</dbReference>
<dbReference type="AlphaFoldDB" id="A0A7Y9T0V9"/>
<proteinExistence type="predicted"/>
<organism evidence="3 4">
    <name type="scientific">Tunturiibacter lichenicola</name>
    <dbReference type="NCBI Taxonomy" id="2051959"/>
    <lineage>
        <taxon>Bacteria</taxon>
        <taxon>Pseudomonadati</taxon>
        <taxon>Acidobacteriota</taxon>
        <taxon>Terriglobia</taxon>
        <taxon>Terriglobales</taxon>
        <taxon>Acidobacteriaceae</taxon>
        <taxon>Tunturiibacter</taxon>
    </lineage>
</organism>
<evidence type="ECO:0000259" key="2">
    <source>
        <dbReference type="Pfam" id="PF17930"/>
    </source>
</evidence>
<dbReference type="InterPro" id="IPR043167">
    <property type="entry name" value="LpxI_C_sf"/>
</dbReference>
<reference evidence="3 4" key="1">
    <citation type="submission" date="2020-07" db="EMBL/GenBank/DDBJ databases">
        <title>Genomic Encyclopedia of Type Strains, Phase IV (KMG-V): Genome sequencing to study the core and pangenomes of soil and plant-associated prokaryotes.</title>
        <authorList>
            <person name="Whitman W."/>
        </authorList>
    </citation>
    <scope>NUCLEOTIDE SEQUENCE [LARGE SCALE GENOMIC DNA]</scope>
    <source>
        <strain evidence="3 4">M8UP30</strain>
    </source>
</reference>
<dbReference type="Gene3D" id="3.40.140.80">
    <property type="match status" value="1"/>
</dbReference>
<dbReference type="Pfam" id="PF17930">
    <property type="entry name" value="LpxI_N"/>
    <property type="match status" value="1"/>
</dbReference>
<comment type="caution">
    <text evidence="3">The sequence shown here is derived from an EMBL/GenBank/DDBJ whole genome shotgun (WGS) entry which is preliminary data.</text>
</comment>
<dbReference type="PANTHER" id="PTHR39962:SF1">
    <property type="entry name" value="LPXI FAMILY PROTEIN"/>
    <property type="match status" value="1"/>
</dbReference>
<dbReference type="InterPro" id="IPR041255">
    <property type="entry name" value="LpxI_N"/>
</dbReference>
<accession>A0A7Y9T0V9</accession>
<evidence type="ECO:0000313" key="3">
    <source>
        <dbReference type="EMBL" id="NYF49738.1"/>
    </source>
</evidence>
<dbReference type="InterPro" id="IPR010415">
    <property type="entry name" value="LpxI_C"/>
</dbReference>
<gene>
    <name evidence="3" type="ORF">HDF12_000103</name>
</gene>
<feature type="domain" description="LpxI N-terminal" evidence="2">
    <location>
        <begin position="9"/>
        <end position="142"/>
    </location>
</feature>
<evidence type="ECO:0008006" key="5">
    <source>
        <dbReference type="Google" id="ProtNLM"/>
    </source>
</evidence>
<dbReference type="InterPro" id="IPR053174">
    <property type="entry name" value="LpxI"/>
</dbReference>
<evidence type="ECO:0000313" key="4">
    <source>
        <dbReference type="Proteomes" id="UP000534186"/>
    </source>
</evidence>
<protein>
    <recommendedName>
        <fullName evidence="5">LpxI family protein</fullName>
    </recommendedName>
</protein>
<name>A0A7Y9T0V9_9BACT</name>